<organism evidence="2">
    <name type="scientific">Rhizophora mucronata</name>
    <name type="common">Asiatic mangrove</name>
    <dbReference type="NCBI Taxonomy" id="61149"/>
    <lineage>
        <taxon>Eukaryota</taxon>
        <taxon>Viridiplantae</taxon>
        <taxon>Streptophyta</taxon>
        <taxon>Embryophyta</taxon>
        <taxon>Tracheophyta</taxon>
        <taxon>Spermatophyta</taxon>
        <taxon>Magnoliopsida</taxon>
        <taxon>eudicotyledons</taxon>
        <taxon>Gunneridae</taxon>
        <taxon>Pentapetalae</taxon>
        <taxon>rosids</taxon>
        <taxon>fabids</taxon>
        <taxon>Malpighiales</taxon>
        <taxon>Rhizophoraceae</taxon>
        <taxon>Rhizophora</taxon>
    </lineage>
</organism>
<sequence>MWFLLKNICLSSACLFNSLHPVFSSFCLLPIQFLKSTL</sequence>
<feature type="chain" id="PRO_5015176106" evidence="1">
    <location>
        <begin position="25"/>
        <end position="38"/>
    </location>
</feature>
<reference evidence="2" key="1">
    <citation type="submission" date="2018-02" db="EMBL/GenBank/DDBJ databases">
        <title>Rhizophora mucronata_Transcriptome.</title>
        <authorList>
            <person name="Meera S.P."/>
            <person name="Sreeshan A."/>
            <person name="Augustine A."/>
        </authorList>
    </citation>
    <scope>NUCLEOTIDE SEQUENCE</scope>
    <source>
        <tissue evidence="2">Leaf</tissue>
    </source>
</reference>
<dbReference type="AlphaFoldDB" id="A0A2P2Q2Z7"/>
<name>A0A2P2Q2Z7_RHIMU</name>
<evidence type="ECO:0000256" key="1">
    <source>
        <dbReference type="SAM" id="SignalP"/>
    </source>
</evidence>
<feature type="signal peptide" evidence="1">
    <location>
        <begin position="1"/>
        <end position="24"/>
    </location>
</feature>
<evidence type="ECO:0000313" key="2">
    <source>
        <dbReference type="EMBL" id="MBX61368.1"/>
    </source>
</evidence>
<dbReference type="EMBL" id="GGEC01080884">
    <property type="protein sequence ID" value="MBX61368.1"/>
    <property type="molecule type" value="Transcribed_RNA"/>
</dbReference>
<accession>A0A2P2Q2Z7</accession>
<protein>
    <submittedName>
        <fullName evidence="2">Uncharacterized protein</fullName>
    </submittedName>
</protein>
<proteinExistence type="predicted"/>
<keyword evidence="1" id="KW-0732">Signal</keyword>